<keyword evidence="4" id="KW-0678">Repressor</keyword>
<dbReference type="InterPro" id="IPR036388">
    <property type="entry name" value="WH-like_DNA-bd_sf"/>
</dbReference>
<keyword evidence="9" id="KW-0479">Metal-binding</keyword>
<dbReference type="AlphaFoldDB" id="A0A1M4X6R2"/>
<proteinExistence type="inferred from homology"/>
<dbReference type="CDD" id="cd07153">
    <property type="entry name" value="Fur_like"/>
    <property type="match status" value="1"/>
</dbReference>
<feature type="binding site" evidence="10">
    <location>
        <position position="124"/>
    </location>
    <ligand>
        <name>Fe cation</name>
        <dbReference type="ChEBI" id="CHEBI:24875"/>
    </ligand>
</feature>
<dbReference type="InterPro" id="IPR043135">
    <property type="entry name" value="Fur_C"/>
</dbReference>
<evidence type="ECO:0000256" key="4">
    <source>
        <dbReference type="ARBA" id="ARBA00022491"/>
    </source>
</evidence>
<evidence type="ECO:0000256" key="2">
    <source>
        <dbReference type="ARBA" id="ARBA00007957"/>
    </source>
</evidence>
<dbReference type="STRING" id="112248.SAMN05444392_104157"/>
<protein>
    <submittedName>
        <fullName evidence="11">Zinc uptake regulator, Fur family</fullName>
    </submittedName>
</protein>
<dbReference type="EMBL" id="FQVL01000004">
    <property type="protein sequence ID" value="SHE89169.1"/>
    <property type="molecule type" value="Genomic_DNA"/>
</dbReference>
<dbReference type="PANTHER" id="PTHR33202">
    <property type="entry name" value="ZINC UPTAKE REGULATION PROTEIN"/>
    <property type="match status" value="1"/>
</dbReference>
<dbReference type="Gene3D" id="3.30.1490.190">
    <property type="match status" value="1"/>
</dbReference>
<dbReference type="GO" id="GO:0003700">
    <property type="term" value="F:DNA-binding transcription factor activity"/>
    <property type="evidence" value="ECO:0007669"/>
    <property type="project" value="InterPro"/>
</dbReference>
<evidence type="ECO:0000313" key="11">
    <source>
        <dbReference type="EMBL" id="SHE89169.1"/>
    </source>
</evidence>
<keyword evidence="10" id="KW-0408">Iron</keyword>
<dbReference type="Gene3D" id="1.10.10.10">
    <property type="entry name" value="Winged helix-like DNA-binding domain superfamily/Winged helix DNA-binding domain"/>
    <property type="match status" value="1"/>
</dbReference>
<dbReference type="GO" id="GO:0045892">
    <property type="term" value="P:negative regulation of DNA-templated transcription"/>
    <property type="evidence" value="ECO:0007669"/>
    <property type="project" value="TreeGrafter"/>
</dbReference>
<feature type="binding site" evidence="9">
    <location>
        <position position="132"/>
    </location>
    <ligand>
        <name>Zn(2+)</name>
        <dbReference type="ChEBI" id="CHEBI:29105"/>
    </ligand>
</feature>
<dbReference type="Pfam" id="PF01475">
    <property type="entry name" value="FUR"/>
    <property type="match status" value="1"/>
</dbReference>
<reference evidence="11 12" key="1">
    <citation type="submission" date="2016-11" db="EMBL/GenBank/DDBJ databases">
        <authorList>
            <person name="Jaros S."/>
            <person name="Januszkiewicz K."/>
            <person name="Wedrychowicz H."/>
        </authorList>
    </citation>
    <scope>NUCLEOTIDE SEQUENCE [LARGE SCALE GENOMIC DNA]</scope>
    <source>
        <strain evidence="11 12">DSM 44666</strain>
    </source>
</reference>
<gene>
    <name evidence="11" type="ORF">SAMN05444392_104157</name>
</gene>
<comment type="cofactor">
    <cofactor evidence="10">
        <name>Mn(2+)</name>
        <dbReference type="ChEBI" id="CHEBI:29035"/>
    </cofactor>
    <cofactor evidence="10">
        <name>Fe(2+)</name>
        <dbReference type="ChEBI" id="CHEBI:29033"/>
    </cofactor>
    <text evidence="10">Binds 1 Mn(2+) or Fe(2+) ion per subunit.</text>
</comment>
<evidence type="ECO:0000256" key="1">
    <source>
        <dbReference type="ARBA" id="ARBA00004496"/>
    </source>
</evidence>
<dbReference type="InterPro" id="IPR036390">
    <property type="entry name" value="WH_DNA-bd_sf"/>
</dbReference>
<dbReference type="OrthoDB" id="8659436at2"/>
<dbReference type="GO" id="GO:0005737">
    <property type="term" value="C:cytoplasm"/>
    <property type="evidence" value="ECO:0007669"/>
    <property type="project" value="UniProtKB-SubCell"/>
</dbReference>
<keyword evidence="6" id="KW-0805">Transcription regulation</keyword>
<dbReference type="GO" id="GO:1900376">
    <property type="term" value="P:regulation of secondary metabolite biosynthetic process"/>
    <property type="evidence" value="ECO:0007669"/>
    <property type="project" value="TreeGrafter"/>
</dbReference>
<dbReference type="InterPro" id="IPR002481">
    <property type="entry name" value="FUR"/>
</dbReference>
<evidence type="ECO:0000256" key="3">
    <source>
        <dbReference type="ARBA" id="ARBA00022490"/>
    </source>
</evidence>
<feature type="binding site" evidence="9">
    <location>
        <position position="98"/>
    </location>
    <ligand>
        <name>Zn(2+)</name>
        <dbReference type="ChEBI" id="CHEBI:29105"/>
    </ligand>
</feature>
<keyword evidence="12" id="KW-1185">Reference proteome</keyword>
<keyword evidence="7" id="KW-0238">DNA-binding</keyword>
<evidence type="ECO:0000256" key="10">
    <source>
        <dbReference type="PIRSR" id="PIRSR602481-2"/>
    </source>
</evidence>
<dbReference type="Proteomes" id="UP000184476">
    <property type="component" value="Unassembled WGS sequence"/>
</dbReference>
<dbReference type="RefSeq" id="WP_073154544.1">
    <property type="nucleotide sequence ID" value="NZ_FQVL01000004.1"/>
</dbReference>
<keyword evidence="3" id="KW-0963">Cytoplasm</keyword>
<comment type="cofactor">
    <cofactor evidence="9">
        <name>Zn(2+)</name>
        <dbReference type="ChEBI" id="CHEBI:29105"/>
    </cofactor>
    <text evidence="9">Binds 1 zinc ion per subunit.</text>
</comment>
<name>A0A1M4X6R2_9BACL</name>
<keyword evidence="8" id="KW-0804">Transcription</keyword>
<comment type="similarity">
    <text evidence="2">Belongs to the Fur family.</text>
</comment>
<comment type="subcellular location">
    <subcellularLocation>
        <location evidence="1">Cytoplasm</location>
    </subcellularLocation>
</comment>
<organism evidence="11 12">
    <name type="scientific">Seinonella peptonophila</name>
    <dbReference type="NCBI Taxonomy" id="112248"/>
    <lineage>
        <taxon>Bacteria</taxon>
        <taxon>Bacillati</taxon>
        <taxon>Bacillota</taxon>
        <taxon>Bacilli</taxon>
        <taxon>Bacillales</taxon>
        <taxon>Thermoactinomycetaceae</taxon>
        <taxon>Seinonella</taxon>
    </lineage>
</organism>
<evidence type="ECO:0000313" key="12">
    <source>
        <dbReference type="Proteomes" id="UP000184476"/>
    </source>
</evidence>
<feature type="binding site" evidence="9">
    <location>
        <position position="95"/>
    </location>
    <ligand>
        <name>Zn(2+)</name>
        <dbReference type="ChEBI" id="CHEBI:29105"/>
    </ligand>
</feature>
<feature type="binding site" evidence="10">
    <location>
        <position position="89"/>
    </location>
    <ligand>
        <name>Fe cation</name>
        <dbReference type="ChEBI" id="CHEBI:24875"/>
    </ligand>
</feature>
<dbReference type="PANTHER" id="PTHR33202:SF1">
    <property type="entry name" value="FERRIC UPTAKE REGULATION PROTEIN"/>
    <property type="match status" value="1"/>
</dbReference>
<sequence length="151" mass="17366">MDLNQALTILKENGYKYTGKRELLVNIFQEQGRYLTAKEVLDYMQSDFPGLSFDTVYRNLSLFEDLGIIEATEWNGERRYRFQCDGETHHHHLICTRCGRTQTLQVCPMQAILGQPDNFEITGHKFEIYGICSGCSNVEKHSSGELINQHG</sequence>
<dbReference type="GO" id="GO:0000976">
    <property type="term" value="F:transcription cis-regulatory region binding"/>
    <property type="evidence" value="ECO:0007669"/>
    <property type="project" value="TreeGrafter"/>
</dbReference>
<dbReference type="GO" id="GO:0008270">
    <property type="term" value="F:zinc ion binding"/>
    <property type="evidence" value="ECO:0007669"/>
    <property type="project" value="TreeGrafter"/>
</dbReference>
<evidence type="ECO:0000256" key="7">
    <source>
        <dbReference type="ARBA" id="ARBA00023125"/>
    </source>
</evidence>
<accession>A0A1M4X6R2</accession>
<evidence type="ECO:0000256" key="5">
    <source>
        <dbReference type="ARBA" id="ARBA00022833"/>
    </source>
</evidence>
<evidence type="ECO:0000256" key="9">
    <source>
        <dbReference type="PIRSR" id="PIRSR602481-1"/>
    </source>
</evidence>
<keyword evidence="5 9" id="KW-0862">Zinc</keyword>
<evidence type="ECO:0000256" key="6">
    <source>
        <dbReference type="ARBA" id="ARBA00023015"/>
    </source>
</evidence>
<feature type="binding site" evidence="9">
    <location>
        <position position="135"/>
    </location>
    <ligand>
        <name>Zn(2+)</name>
        <dbReference type="ChEBI" id="CHEBI:29105"/>
    </ligand>
</feature>
<dbReference type="SUPFAM" id="SSF46785">
    <property type="entry name" value="Winged helix' DNA-binding domain"/>
    <property type="match status" value="1"/>
</dbReference>
<evidence type="ECO:0000256" key="8">
    <source>
        <dbReference type="ARBA" id="ARBA00023163"/>
    </source>
</evidence>